<protein>
    <submittedName>
        <fullName evidence="1">Uncharacterized protein</fullName>
    </submittedName>
</protein>
<proteinExistence type="predicted"/>
<organism evidence="1">
    <name type="scientific">Siphoviridae sp. ctTfn5</name>
    <dbReference type="NCBI Taxonomy" id="2827878"/>
    <lineage>
        <taxon>Viruses</taxon>
        <taxon>Duplodnaviria</taxon>
        <taxon>Heunggongvirae</taxon>
        <taxon>Uroviricota</taxon>
        <taxon>Caudoviricetes</taxon>
    </lineage>
</organism>
<dbReference type="EMBL" id="BK032825">
    <property type="protein sequence ID" value="DAF62634.1"/>
    <property type="molecule type" value="Genomic_DNA"/>
</dbReference>
<accession>A0A8S5TIM4</accession>
<sequence length="31" mass="3563">MLYKVIDKNKNIGQLVVSLPCHCLLGFYYCS</sequence>
<evidence type="ECO:0000313" key="1">
    <source>
        <dbReference type="EMBL" id="DAF62634.1"/>
    </source>
</evidence>
<name>A0A8S5TIM4_9CAUD</name>
<reference evidence="1" key="1">
    <citation type="journal article" date="2021" name="Proc. Natl. Acad. Sci. U.S.A.">
        <title>A Catalog of Tens of Thousands of Viruses from Human Metagenomes Reveals Hidden Associations with Chronic Diseases.</title>
        <authorList>
            <person name="Tisza M.J."/>
            <person name="Buck C.B."/>
        </authorList>
    </citation>
    <scope>NUCLEOTIDE SEQUENCE</scope>
    <source>
        <strain evidence="1">CtTfn5</strain>
    </source>
</reference>